<feature type="transmembrane region" description="Helical" evidence="1">
    <location>
        <begin position="49"/>
        <end position="78"/>
    </location>
</feature>
<dbReference type="PANTHER" id="PTHR11328">
    <property type="entry name" value="MAJOR FACILITATOR SUPERFAMILY DOMAIN-CONTAINING PROTEIN"/>
    <property type="match status" value="1"/>
</dbReference>
<dbReference type="Gene3D" id="1.20.1250.20">
    <property type="entry name" value="MFS general substrate transporter like domains"/>
    <property type="match status" value="1"/>
</dbReference>
<sequence>MERNQLLARIRNKEVTSREIIMYSLGFFAYSIINLGFSTYLTFFWSDILIIPLGAISIIFLLSRIFDGITDILIGFLVDKTKTKYGKARPWLLWTAVPSAIAFALMYYVPNLGETGRIAWAFITYNMVALVFITGAYLPLQSLTSLITEDPKKRLTINMVAQGFATLATILGNMYVARSIEYFGGGAQGYFRFFGLMGILASALMLVSFVGTEERVQSQKSTPTEKVSAKVALKAFVANKWWMLVTLLMALTYFYPALMAINVYYMKWNMGNPALMGPFMSIIYGAMLVTLILVTPVINRLGKIKAGFIGMFIQVMGGILPLFAPASITLLMVAAALRGIGPAILLGTRLAFMCDVIEYGEWKTGIRLEGIIFSGASFGAKVGTGVGAAVVSVMLAYGGYVGGAAVQTAAALSAIEFTFIWLHALSSILVTICLFFLRGLEKDMPKILADLKVRNGK</sequence>
<feature type="transmembrane region" description="Helical" evidence="1">
    <location>
        <begin position="189"/>
        <end position="210"/>
    </location>
</feature>
<dbReference type="InterPro" id="IPR001927">
    <property type="entry name" value="Na/Gal_symport"/>
</dbReference>
<organism evidence="2 3">
    <name type="scientific">Alkalibaculum bacchi</name>
    <dbReference type="NCBI Taxonomy" id="645887"/>
    <lineage>
        <taxon>Bacteria</taxon>
        <taxon>Bacillati</taxon>
        <taxon>Bacillota</taxon>
        <taxon>Clostridia</taxon>
        <taxon>Eubacteriales</taxon>
        <taxon>Eubacteriaceae</taxon>
        <taxon>Alkalibaculum</taxon>
    </lineage>
</organism>
<feature type="transmembrane region" description="Helical" evidence="1">
    <location>
        <begin position="417"/>
        <end position="437"/>
    </location>
</feature>
<dbReference type="PANTHER" id="PTHR11328:SF24">
    <property type="entry name" value="MAJOR FACILITATOR SUPERFAMILY (MFS) PROFILE DOMAIN-CONTAINING PROTEIN"/>
    <property type="match status" value="1"/>
</dbReference>
<reference evidence="2 3" key="1">
    <citation type="submission" date="2018-06" db="EMBL/GenBank/DDBJ databases">
        <title>Genomic Encyclopedia of Type Strains, Phase IV (KMG-IV): sequencing the most valuable type-strain genomes for metagenomic binning, comparative biology and taxonomic classification.</title>
        <authorList>
            <person name="Goeker M."/>
        </authorList>
    </citation>
    <scope>NUCLEOTIDE SEQUENCE [LARGE SCALE GENOMIC DNA]</scope>
    <source>
        <strain evidence="2 3">DSM 22112</strain>
    </source>
</reference>
<dbReference type="GO" id="GO:0006814">
    <property type="term" value="P:sodium ion transport"/>
    <property type="evidence" value="ECO:0007669"/>
    <property type="project" value="InterPro"/>
</dbReference>
<dbReference type="RefSeq" id="WP_113921746.1">
    <property type="nucleotide sequence ID" value="NZ_QNRX01000024.1"/>
</dbReference>
<protein>
    <submittedName>
        <fullName evidence="2">GPH family glycoside/pentoside/hexuronide:cation symporter</fullName>
    </submittedName>
</protein>
<evidence type="ECO:0000313" key="3">
    <source>
        <dbReference type="Proteomes" id="UP000253490"/>
    </source>
</evidence>
<dbReference type="AlphaFoldDB" id="A0A366HYF2"/>
<dbReference type="Pfam" id="PF13347">
    <property type="entry name" value="MFS_2"/>
    <property type="match status" value="1"/>
</dbReference>
<dbReference type="InterPro" id="IPR036259">
    <property type="entry name" value="MFS_trans_sf"/>
</dbReference>
<feature type="transmembrane region" description="Helical" evidence="1">
    <location>
        <begin position="372"/>
        <end position="397"/>
    </location>
</feature>
<comment type="caution">
    <text evidence="2">The sequence shown here is derived from an EMBL/GenBank/DDBJ whole genome shotgun (WGS) entry which is preliminary data.</text>
</comment>
<evidence type="ECO:0000313" key="2">
    <source>
        <dbReference type="EMBL" id="RBP58235.1"/>
    </source>
</evidence>
<dbReference type="NCBIfam" id="TIGR00792">
    <property type="entry name" value="gph"/>
    <property type="match status" value="1"/>
</dbReference>
<accession>A0A366HYF2</accession>
<dbReference type="InterPro" id="IPR039672">
    <property type="entry name" value="MFS_2"/>
</dbReference>
<keyword evidence="1" id="KW-0812">Transmembrane</keyword>
<gene>
    <name evidence="2" type="ORF">DES36_12432</name>
</gene>
<proteinExistence type="predicted"/>
<evidence type="ECO:0000256" key="1">
    <source>
        <dbReference type="SAM" id="Phobius"/>
    </source>
</evidence>
<keyword evidence="3" id="KW-1185">Reference proteome</keyword>
<feature type="transmembrane region" description="Helical" evidence="1">
    <location>
        <begin position="159"/>
        <end position="177"/>
    </location>
</feature>
<name>A0A366HYF2_9FIRM</name>
<dbReference type="GO" id="GO:0015293">
    <property type="term" value="F:symporter activity"/>
    <property type="evidence" value="ECO:0007669"/>
    <property type="project" value="InterPro"/>
</dbReference>
<keyword evidence="1" id="KW-0472">Membrane</keyword>
<dbReference type="GO" id="GO:0005886">
    <property type="term" value="C:plasma membrane"/>
    <property type="evidence" value="ECO:0007669"/>
    <property type="project" value="TreeGrafter"/>
</dbReference>
<feature type="transmembrane region" description="Helical" evidence="1">
    <location>
        <begin position="20"/>
        <end position="43"/>
    </location>
</feature>
<dbReference type="CDD" id="cd17332">
    <property type="entry name" value="MFS_MelB_like"/>
    <property type="match status" value="1"/>
</dbReference>
<dbReference type="EMBL" id="QNRX01000024">
    <property type="protein sequence ID" value="RBP58235.1"/>
    <property type="molecule type" value="Genomic_DNA"/>
</dbReference>
<dbReference type="GO" id="GO:0008643">
    <property type="term" value="P:carbohydrate transport"/>
    <property type="evidence" value="ECO:0007669"/>
    <property type="project" value="InterPro"/>
</dbReference>
<feature type="transmembrane region" description="Helical" evidence="1">
    <location>
        <begin position="275"/>
        <end position="294"/>
    </location>
</feature>
<keyword evidence="1" id="KW-1133">Transmembrane helix</keyword>
<feature type="transmembrane region" description="Helical" evidence="1">
    <location>
        <begin position="90"/>
        <end position="108"/>
    </location>
</feature>
<dbReference type="OrthoDB" id="9764596at2"/>
<feature type="transmembrane region" description="Helical" evidence="1">
    <location>
        <begin position="231"/>
        <end position="255"/>
    </location>
</feature>
<feature type="transmembrane region" description="Helical" evidence="1">
    <location>
        <begin position="120"/>
        <end position="138"/>
    </location>
</feature>
<dbReference type="SUPFAM" id="SSF103473">
    <property type="entry name" value="MFS general substrate transporter"/>
    <property type="match status" value="1"/>
</dbReference>
<dbReference type="Proteomes" id="UP000253490">
    <property type="component" value="Unassembled WGS sequence"/>
</dbReference>